<evidence type="ECO:0000256" key="1">
    <source>
        <dbReference type="SAM" id="MobiDB-lite"/>
    </source>
</evidence>
<organism evidence="3 4">
    <name type="scientific">Ameca splendens</name>
    <dbReference type="NCBI Taxonomy" id="208324"/>
    <lineage>
        <taxon>Eukaryota</taxon>
        <taxon>Metazoa</taxon>
        <taxon>Chordata</taxon>
        <taxon>Craniata</taxon>
        <taxon>Vertebrata</taxon>
        <taxon>Euteleostomi</taxon>
        <taxon>Actinopterygii</taxon>
        <taxon>Neopterygii</taxon>
        <taxon>Teleostei</taxon>
        <taxon>Neoteleostei</taxon>
        <taxon>Acanthomorphata</taxon>
        <taxon>Ovalentaria</taxon>
        <taxon>Atherinomorphae</taxon>
        <taxon>Cyprinodontiformes</taxon>
        <taxon>Goodeidae</taxon>
        <taxon>Ameca</taxon>
    </lineage>
</organism>
<evidence type="ECO:0000313" key="4">
    <source>
        <dbReference type="Proteomes" id="UP001469553"/>
    </source>
</evidence>
<keyword evidence="2" id="KW-0812">Transmembrane</keyword>
<keyword evidence="2" id="KW-1133">Transmembrane helix</keyword>
<feature type="compositionally biased region" description="Basic and acidic residues" evidence="1">
    <location>
        <begin position="67"/>
        <end position="84"/>
    </location>
</feature>
<proteinExistence type="predicted"/>
<gene>
    <name evidence="3" type="ORF">AMECASPLE_012287</name>
</gene>
<feature type="transmembrane region" description="Helical" evidence="2">
    <location>
        <begin position="20"/>
        <end position="41"/>
    </location>
</feature>
<accession>A0ABV0Z9W7</accession>
<evidence type="ECO:0000313" key="3">
    <source>
        <dbReference type="EMBL" id="MEQ2302999.1"/>
    </source>
</evidence>
<keyword evidence="2" id="KW-0472">Membrane</keyword>
<reference evidence="3 4" key="1">
    <citation type="submission" date="2021-06" db="EMBL/GenBank/DDBJ databases">
        <authorList>
            <person name="Palmer J.M."/>
        </authorList>
    </citation>
    <scope>NUCLEOTIDE SEQUENCE [LARGE SCALE GENOMIC DNA]</scope>
    <source>
        <strain evidence="3 4">AS_MEX2019</strain>
        <tissue evidence="3">Muscle</tissue>
    </source>
</reference>
<keyword evidence="4" id="KW-1185">Reference proteome</keyword>
<feature type="region of interest" description="Disordered" evidence="1">
    <location>
        <begin position="60"/>
        <end position="111"/>
    </location>
</feature>
<protein>
    <submittedName>
        <fullName evidence="3">Uncharacterized protein</fullName>
    </submittedName>
</protein>
<evidence type="ECO:0000256" key="2">
    <source>
        <dbReference type="SAM" id="Phobius"/>
    </source>
</evidence>
<dbReference type="EMBL" id="JAHRIP010057194">
    <property type="protein sequence ID" value="MEQ2302999.1"/>
    <property type="molecule type" value="Genomic_DNA"/>
</dbReference>
<sequence>MEEGEWWMDEGGRMSAHKPMHAVVVLAGVPFVSVWLILAGLRLQIGGRCSEGGLTEKRVARQNGWSHEQRSVYKPKAEQQERGARGGRGRKGKLQAPLWTEKGGIGGGSLP</sequence>
<comment type="caution">
    <text evidence="3">The sequence shown here is derived from an EMBL/GenBank/DDBJ whole genome shotgun (WGS) entry which is preliminary data.</text>
</comment>
<name>A0ABV0Z9W7_9TELE</name>
<dbReference type="Proteomes" id="UP001469553">
    <property type="component" value="Unassembled WGS sequence"/>
</dbReference>